<dbReference type="AlphaFoldDB" id="A0AAE1HRX6"/>
<comment type="caution">
    <text evidence="1">The sequence shown here is derived from an EMBL/GenBank/DDBJ whole genome shotgun (WGS) entry which is preliminary data.</text>
</comment>
<keyword evidence="2" id="KW-1185">Reference proteome</keyword>
<reference evidence="1" key="1">
    <citation type="submission" date="2021-07" db="EMBL/GenBank/DDBJ databases">
        <authorList>
            <person name="Catto M.A."/>
            <person name="Jacobson A."/>
            <person name="Kennedy G."/>
            <person name="Labadie P."/>
            <person name="Hunt B.G."/>
            <person name="Srinivasan R."/>
        </authorList>
    </citation>
    <scope>NUCLEOTIDE SEQUENCE</scope>
    <source>
        <strain evidence="1">PL_HMW_Pooled</strain>
        <tissue evidence="1">Head</tissue>
    </source>
</reference>
<proteinExistence type="predicted"/>
<dbReference type="Proteomes" id="UP001219518">
    <property type="component" value="Unassembled WGS sequence"/>
</dbReference>
<evidence type="ECO:0000313" key="2">
    <source>
        <dbReference type="Proteomes" id="UP001219518"/>
    </source>
</evidence>
<sequence length="89" mass="9617">MSFEKVGNNNNNGYLLAASVECADASHWGETSASPSEFSCLLKVSGMRKELGTGRGESDDRVCGGDSSVFIPKSISNCWPPIIILWWTC</sequence>
<protein>
    <submittedName>
        <fullName evidence="1">Xaa-Pro dipeptidase</fullName>
    </submittedName>
</protein>
<evidence type="ECO:0000313" key="1">
    <source>
        <dbReference type="EMBL" id="KAK3926293.1"/>
    </source>
</evidence>
<dbReference type="EMBL" id="JAHWGI010001244">
    <property type="protein sequence ID" value="KAK3926293.1"/>
    <property type="molecule type" value="Genomic_DNA"/>
</dbReference>
<name>A0AAE1HRX6_9NEOP</name>
<reference evidence="1" key="2">
    <citation type="journal article" date="2023" name="BMC Genomics">
        <title>Pest status, molecular evolution, and epigenetic factors derived from the genome assembly of Frankliniella fusca, a thysanopteran phytovirus vector.</title>
        <authorList>
            <person name="Catto M.A."/>
            <person name="Labadie P.E."/>
            <person name="Jacobson A.L."/>
            <person name="Kennedy G.G."/>
            <person name="Srinivasan R."/>
            <person name="Hunt B.G."/>
        </authorList>
    </citation>
    <scope>NUCLEOTIDE SEQUENCE</scope>
    <source>
        <strain evidence="1">PL_HMW_Pooled</strain>
    </source>
</reference>
<accession>A0AAE1HRX6</accession>
<gene>
    <name evidence="1" type="ORF">KUF71_014542</name>
</gene>
<organism evidence="1 2">
    <name type="scientific">Frankliniella fusca</name>
    <dbReference type="NCBI Taxonomy" id="407009"/>
    <lineage>
        <taxon>Eukaryota</taxon>
        <taxon>Metazoa</taxon>
        <taxon>Ecdysozoa</taxon>
        <taxon>Arthropoda</taxon>
        <taxon>Hexapoda</taxon>
        <taxon>Insecta</taxon>
        <taxon>Pterygota</taxon>
        <taxon>Neoptera</taxon>
        <taxon>Paraneoptera</taxon>
        <taxon>Thysanoptera</taxon>
        <taxon>Terebrantia</taxon>
        <taxon>Thripoidea</taxon>
        <taxon>Thripidae</taxon>
        <taxon>Frankliniella</taxon>
    </lineage>
</organism>